<dbReference type="InterPro" id="IPR023753">
    <property type="entry name" value="FAD/NAD-binding_dom"/>
</dbReference>
<dbReference type="EC" id="1.6.5.9" evidence="2"/>
<dbReference type="Gene3D" id="3.50.50.100">
    <property type="match status" value="1"/>
</dbReference>
<organism evidence="10 11">
    <name type="scientific">Spirosoma endbachense</name>
    <dbReference type="NCBI Taxonomy" id="2666025"/>
    <lineage>
        <taxon>Bacteria</taxon>
        <taxon>Pseudomonadati</taxon>
        <taxon>Bacteroidota</taxon>
        <taxon>Cytophagia</taxon>
        <taxon>Cytophagales</taxon>
        <taxon>Cytophagaceae</taxon>
        <taxon>Spirosoma</taxon>
    </lineage>
</organism>
<evidence type="ECO:0000256" key="4">
    <source>
        <dbReference type="ARBA" id="ARBA00022827"/>
    </source>
</evidence>
<dbReference type="Pfam" id="PF07992">
    <property type="entry name" value="Pyr_redox_2"/>
    <property type="match status" value="1"/>
</dbReference>
<keyword evidence="5" id="KW-0560">Oxidoreductase</keyword>
<evidence type="ECO:0000313" key="10">
    <source>
        <dbReference type="EMBL" id="QHV96635.1"/>
    </source>
</evidence>
<evidence type="ECO:0000256" key="3">
    <source>
        <dbReference type="ARBA" id="ARBA00022630"/>
    </source>
</evidence>
<dbReference type="KEGG" id="senf:GJR95_17160"/>
<evidence type="ECO:0000256" key="1">
    <source>
        <dbReference type="ARBA" id="ARBA00005272"/>
    </source>
</evidence>
<evidence type="ECO:0000256" key="8">
    <source>
        <dbReference type="SAM" id="Phobius"/>
    </source>
</evidence>
<feature type="domain" description="FAD/NAD(P)-binding" evidence="9">
    <location>
        <begin position="10"/>
        <end position="330"/>
    </location>
</feature>
<keyword evidence="8" id="KW-1133">Transmembrane helix</keyword>
<dbReference type="EMBL" id="CP045997">
    <property type="protein sequence ID" value="QHV96635.1"/>
    <property type="molecule type" value="Genomic_DNA"/>
</dbReference>
<dbReference type="PRINTS" id="PR00411">
    <property type="entry name" value="PNDRDTASEI"/>
</dbReference>
<dbReference type="PANTHER" id="PTHR43706">
    <property type="entry name" value="NADH DEHYDROGENASE"/>
    <property type="match status" value="1"/>
</dbReference>
<sequence length="431" mass="48083">MKSAGTVKKRVVIVGGGFAGLSLCQQLVNNPFYEITLIDKNNYNYFTPLLYQVATSFLEPSSISYPFRKLFRGKNLNFRMATLLKVNTEANTLTLTDGSEMGYDILIFAAGSKTNFFGSEGFRRNAFSLKGIDDALYMRNELIKTLEAASLENDPLVKKQLLTIVIAGGGPTGVEVAGMLAEMKEYILNNDYPGIQKDLAEIYVIDASPHLLAPMSEKTHKAAYKTLAHMGVHVLLNTRVMLYENDKVYLSTGAIIEAKTLLWAAGVIANTFEGIAESSIGKGHRLITDQYNRILGYDNLYAIGDNSIQFTDHAYPEGHPQLAQPAIQQGKALARNLLLLAKGKPLKPFSYFDKGEMAIIGRKHAYADLFKHKFHLGGLLGLTSWLFIHLISLVNYTNIIKTLYNWTVAYLTRDQALRMIFRSENRENRVS</sequence>
<dbReference type="RefSeq" id="WP_162387044.1">
    <property type="nucleotide sequence ID" value="NZ_CP045997.1"/>
</dbReference>
<evidence type="ECO:0000313" key="11">
    <source>
        <dbReference type="Proteomes" id="UP000464577"/>
    </source>
</evidence>
<gene>
    <name evidence="10" type="ORF">GJR95_17160</name>
</gene>
<evidence type="ECO:0000256" key="6">
    <source>
        <dbReference type="ARBA" id="ARBA00023027"/>
    </source>
</evidence>
<evidence type="ECO:0000256" key="7">
    <source>
        <dbReference type="ARBA" id="ARBA00047599"/>
    </source>
</evidence>
<evidence type="ECO:0000256" key="2">
    <source>
        <dbReference type="ARBA" id="ARBA00012637"/>
    </source>
</evidence>
<comment type="similarity">
    <text evidence="1">Belongs to the NADH dehydrogenase family.</text>
</comment>
<keyword evidence="4" id="KW-0274">FAD</keyword>
<keyword evidence="8" id="KW-0812">Transmembrane</keyword>
<keyword evidence="3" id="KW-0285">Flavoprotein</keyword>
<evidence type="ECO:0000256" key="5">
    <source>
        <dbReference type="ARBA" id="ARBA00023002"/>
    </source>
</evidence>
<dbReference type="SUPFAM" id="SSF51905">
    <property type="entry name" value="FAD/NAD(P)-binding domain"/>
    <property type="match status" value="2"/>
</dbReference>
<protein>
    <recommendedName>
        <fullName evidence="2">NADH:ubiquinone reductase (non-electrogenic)</fullName>
        <ecNumber evidence="2">1.6.5.9</ecNumber>
    </recommendedName>
</protein>
<feature type="transmembrane region" description="Helical" evidence="8">
    <location>
        <begin position="374"/>
        <end position="396"/>
    </location>
</feature>
<dbReference type="InterPro" id="IPR036188">
    <property type="entry name" value="FAD/NAD-bd_sf"/>
</dbReference>
<reference evidence="10 11" key="1">
    <citation type="submission" date="2019-11" db="EMBL/GenBank/DDBJ databases">
        <title>Spirosoma endbachense sp. nov., isolated from a natural salt meadow.</title>
        <authorList>
            <person name="Rojas J."/>
            <person name="Ambika Manirajan B."/>
            <person name="Ratering S."/>
            <person name="Suarez C."/>
            <person name="Geissler-Plaum R."/>
            <person name="Schnell S."/>
        </authorList>
    </citation>
    <scope>NUCLEOTIDE SEQUENCE [LARGE SCALE GENOMIC DNA]</scope>
    <source>
        <strain evidence="10 11">I-24</strain>
    </source>
</reference>
<dbReference type="Proteomes" id="UP000464577">
    <property type="component" value="Chromosome"/>
</dbReference>
<dbReference type="PANTHER" id="PTHR43706:SF47">
    <property type="entry name" value="EXTERNAL NADH-UBIQUINONE OXIDOREDUCTASE 1, MITOCHONDRIAL-RELATED"/>
    <property type="match status" value="1"/>
</dbReference>
<dbReference type="AlphaFoldDB" id="A0A6P1VV79"/>
<keyword evidence="11" id="KW-1185">Reference proteome</keyword>
<comment type="catalytic activity">
    <reaction evidence="7">
        <text>a quinone + NADH + H(+) = a quinol + NAD(+)</text>
        <dbReference type="Rhea" id="RHEA:46160"/>
        <dbReference type="ChEBI" id="CHEBI:15378"/>
        <dbReference type="ChEBI" id="CHEBI:24646"/>
        <dbReference type="ChEBI" id="CHEBI:57540"/>
        <dbReference type="ChEBI" id="CHEBI:57945"/>
        <dbReference type="ChEBI" id="CHEBI:132124"/>
        <dbReference type="EC" id="1.6.5.9"/>
    </reaction>
</comment>
<dbReference type="PRINTS" id="PR00368">
    <property type="entry name" value="FADPNR"/>
</dbReference>
<name>A0A6P1VV79_9BACT</name>
<evidence type="ECO:0000259" key="9">
    <source>
        <dbReference type="Pfam" id="PF07992"/>
    </source>
</evidence>
<keyword evidence="6" id="KW-0520">NAD</keyword>
<dbReference type="GO" id="GO:0050136">
    <property type="term" value="F:NADH dehydrogenase (quinone) (non-electrogenic) activity"/>
    <property type="evidence" value="ECO:0007669"/>
    <property type="project" value="UniProtKB-EC"/>
</dbReference>
<proteinExistence type="inferred from homology"/>
<accession>A0A6P1VV79</accession>
<dbReference type="InterPro" id="IPR045024">
    <property type="entry name" value="NDH-2"/>
</dbReference>
<keyword evidence="8" id="KW-0472">Membrane</keyword>